<dbReference type="Pfam" id="PF23559">
    <property type="entry name" value="WHD_DRP"/>
    <property type="match status" value="1"/>
</dbReference>
<keyword evidence="2" id="KW-0611">Plant defense</keyword>
<reference evidence="5" key="1">
    <citation type="submission" date="2019-03" db="EMBL/GenBank/DDBJ databases">
        <title>WGS assembly of Setaria viridis.</title>
        <authorList>
            <person name="Huang P."/>
            <person name="Jenkins J."/>
            <person name="Grimwood J."/>
            <person name="Barry K."/>
            <person name="Healey A."/>
            <person name="Mamidi S."/>
            <person name="Sreedasyam A."/>
            <person name="Shu S."/>
            <person name="Feldman M."/>
            <person name="Wu J."/>
            <person name="Yu Y."/>
            <person name="Chen C."/>
            <person name="Johnson J."/>
            <person name="Rokhsar D."/>
            <person name="Baxter I."/>
            <person name="Schmutz J."/>
            <person name="Brutnell T."/>
            <person name="Kellogg E."/>
        </authorList>
    </citation>
    <scope>NUCLEOTIDE SEQUENCE [LARGE SCALE GENOMIC DNA]</scope>
</reference>
<dbReference type="InterPro" id="IPR036388">
    <property type="entry name" value="WH-like_DNA-bd_sf"/>
</dbReference>
<name>A0A4U6U0Z3_SETVI</name>
<dbReference type="GO" id="GO:0042742">
    <property type="term" value="P:defense response to bacterium"/>
    <property type="evidence" value="ECO:0007669"/>
    <property type="project" value="UniProtKB-ARBA"/>
</dbReference>
<feature type="domain" description="NB-ARC" evidence="3">
    <location>
        <begin position="188"/>
        <end position="294"/>
    </location>
</feature>
<dbReference type="Pfam" id="PF00931">
    <property type="entry name" value="NB-ARC"/>
    <property type="match status" value="1"/>
</dbReference>
<keyword evidence="6" id="KW-1185">Reference proteome</keyword>
<dbReference type="SUPFAM" id="SSF52540">
    <property type="entry name" value="P-loop containing nucleoside triphosphate hydrolases"/>
    <property type="match status" value="1"/>
</dbReference>
<evidence type="ECO:0000313" key="5">
    <source>
        <dbReference type="EMBL" id="TKW09098.1"/>
    </source>
</evidence>
<gene>
    <name evidence="5" type="ORF">SEVIR_6G070300v2</name>
</gene>
<evidence type="ECO:0000313" key="6">
    <source>
        <dbReference type="Proteomes" id="UP000298652"/>
    </source>
</evidence>
<dbReference type="GO" id="GO:0009626">
    <property type="term" value="P:plant-type hypersensitive response"/>
    <property type="evidence" value="ECO:0007669"/>
    <property type="project" value="UniProtKB-ARBA"/>
</dbReference>
<dbReference type="FunFam" id="1.10.10.10:FF:000322">
    <property type="entry name" value="Probable disease resistance protein At1g63360"/>
    <property type="match status" value="1"/>
</dbReference>
<dbReference type="Proteomes" id="UP000298652">
    <property type="component" value="Chromosome 6"/>
</dbReference>
<dbReference type="OMA" id="ANCGNTT"/>
<dbReference type="Gene3D" id="3.80.10.10">
    <property type="entry name" value="Ribonuclease Inhibitor"/>
    <property type="match status" value="1"/>
</dbReference>
<dbReference type="InterPro" id="IPR032675">
    <property type="entry name" value="LRR_dom_sf"/>
</dbReference>
<evidence type="ECO:0000256" key="2">
    <source>
        <dbReference type="ARBA" id="ARBA00022821"/>
    </source>
</evidence>
<dbReference type="InterPro" id="IPR058922">
    <property type="entry name" value="WHD_DRP"/>
</dbReference>
<dbReference type="GO" id="GO:0002758">
    <property type="term" value="P:innate immune response-activating signaling pathway"/>
    <property type="evidence" value="ECO:0007669"/>
    <property type="project" value="UniProtKB-ARBA"/>
</dbReference>
<dbReference type="InterPro" id="IPR044974">
    <property type="entry name" value="Disease_R_plants"/>
</dbReference>
<sequence length="621" mass="70075">MDTVQGILSFGMSMSQAPTQLENELDQLKTKLLISRSEWGMVEAHLLQLKYTTYDAEDLHREFENQALRHKIEDASRSRAGQLVSSSSLNIAKHLVHASSKRIVIRDTKDQLHKVMAEVKEVLCLIGLDRVQPVQVISQMGMPLTMGSTSAGSKGKGTEAASHDAIASTSKAKRLKFDSNSSAGLAETANCGNTTLAQLIYTDERVKGHFTVRIRVCVSDLFDIERMKKEIIKTIQPNFDLSSGLGVLEADLKHMLKIQKFLLSFYAPLKNGIEGSMILLTTRHKNIAQNVTAWSKCSCKRLQLDGLPAECPESYPRLQEIGQSISSKLHGTPLAAKTLGRLLNSNLTDQHWRTIKDSELWEQEQKHGEILPALRLSYLYLPTELRRCFAFCSLFPKDYSFKRHEIVDIWVAEGFVSPQVSKRLEDVGMNYLDDLRGRCLFQTDPKFPNQDKYVMHHLIHDTAQYVSIHECFSMKNLSGMTNKPRHMSVEVDGKSLSTMTNIQNLNKLRSLRFGTELDVEITWFSQLSNILFLSLKGCKLKSLPQSICGLNSLRYLDISYSNINEVPSKFWCLNSLQVVVAFGSCLRTIHQDVTKLINLRQLALPVKASIDLSKELEIFHS</sequence>
<proteinExistence type="predicted"/>
<accession>A0A4U6U0Z3</accession>
<dbReference type="AlphaFoldDB" id="A0A4U6U0Z3"/>
<protein>
    <submittedName>
        <fullName evidence="5">Uncharacterized protein</fullName>
    </submittedName>
</protein>
<evidence type="ECO:0000259" key="4">
    <source>
        <dbReference type="Pfam" id="PF23559"/>
    </source>
</evidence>
<dbReference type="PANTHER" id="PTHR23155">
    <property type="entry name" value="DISEASE RESISTANCE PROTEIN RP"/>
    <property type="match status" value="1"/>
</dbReference>
<dbReference type="Gene3D" id="3.40.50.300">
    <property type="entry name" value="P-loop containing nucleotide triphosphate hydrolases"/>
    <property type="match status" value="1"/>
</dbReference>
<dbReference type="EMBL" id="CM016557">
    <property type="protein sequence ID" value="TKW09098.1"/>
    <property type="molecule type" value="Genomic_DNA"/>
</dbReference>
<dbReference type="Gramene" id="TKW09098">
    <property type="protein sequence ID" value="TKW09098"/>
    <property type="gene ID" value="SEVIR_6G070300v2"/>
</dbReference>
<dbReference type="InterPro" id="IPR027417">
    <property type="entry name" value="P-loop_NTPase"/>
</dbReference>
<dbReference type="GO" id="GO:0043531">
    <property type="term" value="F:ADP binding"/>
    <property type="evidence" value="ECO:0007669"/>
    <property type="project" value="InterPro"/>
</dbReference>
<evidence type="ECO:0000259" key="3">
    <source>
        <dbReference type="Pfam" id="PF00931"/>
    </source>
</evidence>
<dbReference type="InterPro" id="IPR002182">
    <property type="entry name" value="NB-ARC"/>
</dbReference>
<evidence type="ECO:0000256" key="1">
    <source>
        <dbReference type="ARBA" id="ARBA00022737"/>
    </source>
</evidence>
<dbReference type="SUPFAM" id="SSF52058">
    <property type="entry name" value="L domain-like"/>
    <property type="match status" value="1"/>
</dbReference>
<feature type="domain" description="Disease resistance protein winged helix" evidence="4">
    <location>
        <begin position="394"/>
        <end position="461"/>
    </location>
</feature>
<dbReference type="Gene3D" id="1.10.10.10">
    <property type="entry name" value="Winged helix-like DNA-binding domain superfamily/Winged helix DNA-binding domain"/>
    <property type="match status" value="1"/>
</dbReference>
<dbReference type="PANTHER" id="PTHR23155:SF1241">
    <property type="entry name" value="DISEASE RESISTANCE RPP13-LIKE PROTEIN 1-RELATED"/>
    <property type="match status" value="1"/>
</dbReference>
<organism evidence="5 6">
    <name type="scientific">Setaria viridis</name>
    <name type="common">Green bristlegrass</name>
    <name type="synonym">Setaria italica subsp. viridis</name>
    <dbReference type="NCBI Taxonomy" id="4556"/>
    <lineage>
        <taxon>Eukaryota</taxon>
        <taxon>Viridiplantae</taxon>
        <taxon>Streptophyta</taxon>
        <taxon>Embryophyta</taxon>
        <taxon>Tracheophyta</taxon>
        <taxon>Spermatophyta</taxon>
        <taxon>Magnoliopsida</taxon>
        <taxon>Liliopsida</taxon>
        <taxon>Poales</taxon>
        <taxon>Poaceae</taxon>
        <taxon>PACMAD clade</taxon>
        <taxon>Panicoideae</taxon>
        <taxon>Panicodae</taxon>
        <taxon>Paniceae</taxon>
        <taxon>Cenchrinae</taxon>
        <taxon>Setaria</taxon>
    </lineage>
</organism>
<keyword evidence="1" id="KW-0677">Repeat</keyword>